<evidence type="ECO:0000256" key="6">
    <source>
        <dbReference type="ARBA" id="ARBA00022989"/>
    </source>
</evidence>
<dbReference type="EMBL" id="JBHIRY010000001">
    <property type="protein sequence ID" value="MFB5758829.1"/>
    <property type="molecule type" value="Genomic_DNA"/>
</dbReference>
<proteinExistence type="inferred from homology"/>
<evidence type="ECO:0000256" key="4">
    <source>
        <dbReference type="ARBA" id="ARBA00022475"/>
    </source>
</evidence>
<dbReference type="Gene3D" id="1.20.1530.20">
    <property type="match status" value="1"/>
</dbReference>
<feature type="transmembrane region" description="Helical" evidence="8">
    <location>
        <begin position="281"/>
        <end position="304"/>
    </location>
</feature>
<dbReference type="InterPro" id="IPR038770">
    <property type="entry name" value="Na+/solute_symporter_sf"/>
</dbReference>
<evidence type="ECO:0000256" key="3">
    <source>
        <dbReference type="ARBA" id="ARBA00022448"/>
    </source>
</evidence>
<keyword evidence="10" id="KW-1185">Reference proteome</keyword>
<dbReference type="Proteomes" id="UP001580430">
    <property type="component" value="Unassembled WGS sequence"/>
</dbReference>
<evidence type="ECO:0000313" key="10">
    <source>
        <dbReference type="Proteomes" id="UP001580430"/>
    </source>
</evidence>
<feature type="transmembrane region" description="Helical" evidence="8">
    <location>
        <begin position="40"/>
        <end position="56"/>
    </location>
</feature>
<evidence type="ECO:0000256" key="8">
    <source>
        <dbReference type="SAM" id="Phobius"/>
    </source>
</evidence>
<dbReference type="Pfam" id="PF03547">
    <property type="entry name" value="Mem_trans"/>
    <property type="match status" value="1"/>
</dbReference>
<name>A0ABV5BU75_9BACL</name>
<protein>
    <submittedName>
        <fullName evidence="9">AEC family transporter</fullName>
    </submittedName>
</protein>
<keyword evidence="4" id="KW-1003">Cell membrane</keyword>
<dbReference type="RefSeq" id="WP_375518087.1">
    <property type="nucleotide sequence ID" value="NZ_JBHIRY010000001.1"/>
</dbReference>
<dbReference type="InterPro" id="IPR004776">
    <property type="entry name" value="Mem_transp_PIN-like"/>
</dbReference>
<feature type="transmembrane region" description="Helical" evidence="8">
    <location>
        <begin position="68"/>
        <end position="86"/>
    </location>
</feature>
<keyword evidence="5 8" id="KW-0812">Transmembrane</keyword>
<keyword evidence="7 8" id="KW-0472">Membrane</keyword>
<sequence length="308" mass="33683">MTSVILSILLNVVLPIVVLIGFGCIMQYSFRLDLYTLAKINFYYITPAVIFFSLYQSNVSLVLLGEVALFYAIYVFILFLISWTVARSLKYSPGMRGAFTNSVMLDNSGNYGMPINELVFKGEPVAASVQALIMTFQTFITFTYGTFVVQNGASNAKKILLNFLKMPVPYALILGLLLNVLHTPLPAMLTEPLGYISRSMVAIALLTLGAQIVQYPFRLRRTAIYISMILRLLAGPAVGFAIIMLLGLKGIPAQALLIASGMPTGVNTSILAEEYKNEPDFAAQTVLLSTIVNVLTMTVLITLANHLG</sequence>
<reference evidence="9 10" key="1">
    <citation type="submission" date="2024-09" db="EMBL/GenBank/DDBJ databases">
        <title>Paenibacillus zeirhizospherea sp. nov., isolated from surface of the maize (Zea mays) roots in a horticulture field, Hungary.</title>
        <authorList>
            <person name="Marton D."/>
            <person name="Farkas M."/>
            <person name="Bedics A."/>
            <person name="Toth E."/>
            <person name="Tancsics A."/>
            <person name="Boka K."/>
            <person name="Marati G."/>
            <person name="Kriszt B."/>
            <person name="Cserhati M."/>
        </authorList>
    </citation>
    <scope>NUCLEOTIDE SEQUENCE [LARGE SCALE GENOMIC DNA]</scope>
    <source>
        <strain evidence="9 10">JCM 18446</strain>
    </source>
</reference>
<accession>A0ABV5BU75</accession>
<dbReference type="PANTHER" id="PTHR36838">
    <property type="entry name" value="AUXIN EFFLUX CARRIER FAMILY PROTEIN"/>
    <property type="match status" value="1"/>
</dbReference>
<comment type="subcellular location">
    <subcellularLocation>
        <location evidence="1">Cell membrane</location>
        <topology evidence="1">Multi-pass membrane protein</topology>
    </subcellularLocation>
</comment>
<evidence type="ECO:0000256" key="7">
    <source>
        <dbReference type="ARBA" id="ARBA00023136"/>
    </source>
</evidence>
<feature type="transmembrane region" description="Helical" evidence="8">
    <location>
        <begin position="168"/>
        <end position="189"/>
    </location>
</feature>
<gene>
    <name evidence="9" type="ORF">ACE5LO_00335</name>
</gene>
<comment type="similarity">
    <text evidence="2">Belongs to the auxin efflux carrier (TC 2.A.69) family.</text>
</comment>
<comment type="caution">
    <text evidence="9">The sequence shown here is derived from an EMBL/GenBank/DDBJ whole genome shotgun (WGS) entry which is preliminary data.</text>
</comment>
<feature type="transmembrane region" description="Helical" evidence="8">
    <location>
        <begin position="229"/>
        <end position="248"/>
    </location>
</feature>
<keyword evidence="3" id="KW-0813">Transport</keyword>
<organism evidence="9 10">
    <name type="scientific">Paenibacillus medicaginis</name>
    <dbReference type="NCBI Taxonomy" id="1470560"/>
    <lineage>
        <taxon>Bacteria</taxon>
        <taxon>Bacillati</taxon>
        <taxon>Bacillota</taxon>
        <taxon>Bacilli</taxon>
        <taxon>Bacillales</taxon>
        <taxon>Paenibacillaceae</taxon>
        <taxon>Paenibacillus</taxon>
    </lineage>
</organism>
<feature type="transmembrane region" description="Helical" evidence="8">
    <location>
        <begin position="6"/>
        <end position="28"/>
    </location>
</feature>
<evidence type="ECO:0000256" key="5">
    <source>
        <dbReference type="ARBA" id="ARBA00022692"/>
    </source>
</evidence>
<evidence type="ECO:0000313" key="9">
    <source>
        <dbReference type="EMBL" id="MFB5758829.1"/>
    </source>
</evidence>
<feature type="transmembrane region" description="Helical" evidence="8">
    <location>
        <begin position="195"/>
        <end position="217"/>
    </location>
</feature>
<dbReference type="PANTHER" id="PTHR36838:SF1">
    <property type="entry name" value="SLR1864 PROTEIN"/>
    <property type="match status" value="1"/>
</dbReference>
<evidence type="ECO:0000256" key="2">
    <source>
        <dbReference type="ARBA" id="ARBA00010145"/>
    </source>
</evidence>
<keyword evidence="6 8" id="KW-1133">Transmembrane helix</keyword>
<evidence type="ECO:0000256" key="1">
    <source>
        <dbReference type="ARBA" id="ARBA00004651"/>
    </source>
</evidence>